<dbReference type="Proteomes" id="UP000305881">
    <property type="component" value="Chromosome"/>
</dbReference>
<organism evidence="2 3">
    <name type="scientific">Methylotuvimicrobium buryatense</name>
    <name type="common">Methylomicrobium buryatense</name>
    <dbReference type="NCBI Taxonomy" id="95641"/>
    <lineage>
        <taxon>Bacteria</taxon>
        <taxon>Pseudomonadati</taxon>
        <taxon>Pseudomonadota</taxon>
        <taxon>Gammaproteobacteria</taxon>
        <taxon>Methylococcales</taxon>
        <taxon>Methylococcaceae</taxon>
        <taxon>Methylotuvimicrobium</taxon>
    </lineage>
</organism>
<dbReference type="GO" id="GO:0030488">
    <property type="term" value="P:tRNA methylation"/>
    <property type="evidence" value="ECO:0007669"/>
    <property type="project" value="TreeGrafter"/>
</dbReference>
<dbReference type="Gene3D" id="3.40.50.300">
    <property type="entry name" value="P-loop containing nucleotide triphosphate hydrolases"/>
    <property type="match status" value="1"/>
</dbReference>
<dbReference type="STRING" id="675511.GCA_000341735_00533"/>
<dbReference type="GO" id="GO:0002098">
    <property type="term" value="P:tRNA wobble uridine modification"/>
    <property type="evidence" value="ECO:0007669"/>
    <property type="project" value="TreeGrafter"/>
</dbReference>
<dbReference type="GO" id="GO:0005829">
    <property type="term" value="C:cytosol"/>
    <property type="evidence" value="ECO:0007669"/>
    <property type="project" value="TreeGrafter"/>
</dbReference>
<name>A0A4P9UNL2_METBY</name>
<keyword evidence="3" id="KW-1185">Reference proteome</keyword>
<dbReference type="GO" id="GO:0005525">
    <property type="term" value="F:GTP binding"/>
    <property type="evidence" value="ECO:0007669"/>
    <property type="project" value="InterPro"/>
</dbReference>
<dbReference type="AlphaFoldDB" id="A0A4P9UNL2"/>
<dbReference type="RefSeq" id="WP_017839175.1">
    <property type="nucleotide sequence ID" value="NZ_CP035467.1"/>
</dbReference>
<evidence type="ECO:0000313" key="3">
    <source>
        <dbReference type="Proteomes" id="UP000305881"/>
    </source>
</evidence>
<proteinExistence type="predicted"/>
<dbReference type="EMBL" id="CP035467">
    <property type="protein sequence ID" value="QCW82972.1"/>
    <property type="molecule type" value="Genomic_DNA"/>
</dbReference>
<dbReference type="InterPro" id="IPR006073">
    <property type="entry name" value="GTP-bd"/>
</dbReference>
<dbReference type="PANTHER" id="PTHR42714">
    <property type="entry name" value="TRNA MODIFICATION GTPASE GTPBP3"/>
    <property type="match status" value="1"/>
</dbReference>
<accession>A0A4P9UNL2</accession>
<sequence length="578" mass="66009">MLEFIQLLKQRYQTVSSHTANDAVKAVYQQRIDRQILAEASIRKADMHKRFTFQPLQVAVVGPTQAGKSTLVNLLLNSSQAGVSPLAGFTVHAQGFCNAVKLEDCENVQHFFGRFQQVRQDELRKDRLECYALTENIGSSDLLPECLVWDTPDFDSIGAIGYSEALMRSIALADVVILVVSKEKYADQSVWELMSSIETLRQPTLICVNKLAEGSEHIVIRSLTEKWRQSRSDDCPTIVPLFYQKQAAPTWPESERSAVRQLFRQVNRRRYNEAVQEFLLKHWQEWLEPVHAEHLALQEWRSLVDASIKQSLAQYQNDYLNHPRYYETFQSALAKLLSLLEIPGLARVLVGTRKALTWPIRQVMKIGEKRSRITDSSQEVALLNHLAEHLLIRIMDALLEKTEQNSDSAWWRGGIGLLRNRRHTLLAEFNDAVLRYHNDFQQEVESAAFRLYAKLQEQPYVLNGLRATRATTDAAAVAISLQAGGLGLHDLIIAPAMLSVTSFLTESAMGSYLNKVEAELKQRQLQIVRQKLYIECLREALFKLPEQLSSDSYFNITPEQLEQAEQQLKNKKHGLRLL</sequence>
<protein>
    <submittedName>
        <fullName evidence="2">GTP-binding protein</fullName>
    </submittedName>
</protein>
<dbReference type="KEGG" id="mbur:EQU24_12540"/>
<reference evidence="3" key="1">
    <citation type="journal article" date="2019" name="J. Bacteriol.">
        <title>A Mutagenic Screen Identifies a TonB-Dependent Receptor Required for the Lanthanide Metal Switch in the Type I Methanotroph 'Methylotuvimicrobium buryatense' 5GB1C.</title>
        <authorList>
            <person name="Groom J.D."/>
            <person name="Ford S.M."/>
            <person name="Pesesky M.W."/>
            <person name="Lidstrom M.E."/>
        </authorList>
    </citation>
    <scope>NUCLEOTIDE SEQUENCE [LARGE SCALE GENOMIC DNA]</scope>
    <source>
        <strain evidence="3">5GB1C</strain>
    </source>
</reference>
<evidence type="ECO:0000259" key="1">
    <source>
        <dbReference type="Pfam" id="PF01926"/>
    </source>
</evidence>
<gene>
    <name evidence="2" type="ORF">EQU24_12540</name>
</gene>
<dbReference type="PANTHER" id="PTHR42714:SF2">
    <property type="entry name" value="TRNA MODIFICATION GTPASE GTPBP3, MITOCHONDRIAL"/>
    <property type="match status" value="1"/>
</dbReference>
<dbReference type="InterPro" id="IPR027417">
    <property type="entry name" value="P-loop_NTPase"/>
</dbReference>
<evidence type="ECO:0000313" key="2">
    <source>
        <dbReference type="EMBL" id="QCW82972.1"/>
    </source>
</evidence>
<dbReference type="SUPFAM" id="SSF52540">
    <property type="entry name" value="P-loop containing nucleoside triphosphate hydrolases"/>
    <property type="match status" value="1"/>
</dbReference>
<dbReference type="OrthoDB" id="207675at2"/>
<dbReference type="Pfam" id="PF01926">
    <property type="entry name" value="MMR_HSR1"/>
    <property type="match status" value="1"/>
</dbReference>
<feature type="domain" description="G" evidence="1">
    <location>
        <begin position="57"/>
        <end position="210"/>
    </location>
</feature>